<name>A0AAD9HA22_9PEZI</name>
<feature type="transmembrane region" description="Helical" evidence="1">
    <location>
        <begin position="33"/>
        <end position="56"/>
    </location>
</feature>
<evidence type="ECO:0000313" key="3">
    <source>
        <dbReference type="Proteomes" id="UP001232148"/>
    </source>
</evidence>
<keyword evidence="3" id="KW-1185">Reference proteome</keyword>
<keyword evidence="1" id="KW-0812">Transmembrane</keyword>
<proteinExistence type="predicted"/>
<dbReference type="AlphaFoldDB" id="A0AAD9HA22"/>
<gene>
    <name evidence="2" type="ORF">LX32DRAFT_81131</name>
</gene>
<reference evidence="2" key="1">
    <citation type="submission" date="2021-06" db="EMBL/GenBank/DDBJ databases">
        <title>Comparative genomics, transcriptomics and evolutionary studies reveal genomic signatures of adaptation to plant cell wall in hemibiotrophic fungi.</title>
        <authorList>
            <consortium name="DOE Joint Genome Institute"/>
            <person name="Baroncelli R."/>
            <person name="Diaz J.F."/>
            <person name="Benocci T."/>
            <person name="Peng M."/>
            <person name="Battaglia E."/>
            <person name="Haridas S."/>
            <person name="Andreopoulos W."/>
            <person name="Labutti K."/>
            <person name="Pangilinan J."/>
            <person name="Floch G.L."/>
            <person name="Makela M.R."/>
            <person name="Henrissat B."/>
            <person name="Grigoriev I.V."/>
            <person name="Crouch J.A."/>
            <person name="De Vries R.P."/>
            <person name="Sukno S.A."/>
            <person name="Thon M.R."/>
        </authorList>
    </citation>
    <scope>NUCLEOTIDE SEQUENCE</scope>
    <source>
        <strain evidence="2">MAFF235873</strain>
    </source>
</reference>
<dbReference type="Proteomes" id="UP001232148">
    <property type="component" value="Unassembled WGS sequence"/>
</dbReference>
<sequence>MWQLEIMNAARRVMDCVACRALPGDICERCRRMIQAVIAIPYTVFPSCLIFVVAAVRSSPARNHRMSKNSEGNRFQLGVVPKAKTLINTTKRHHITRPCSLWAWLGVSSVTGNGCTAKRPLVVIRPICSRKGAGQSFLSESMRGKFFDKREGERERELLCALREGWLGWLADGRDRSQCLALRRGFHLCVASPV</sequence>
<comment type="caution">
    <text evidence="2">The sequence shown here is derived from an EMBL/GenBank/DDBJ whole genome shotgun (WGS) entry which is preliminary data.</text>
</comment>
<keyword evidence="1" id="KW-1133">Transmembrane helix</keyword>
<protein>
    <submittedName>
        <fullName evidence="2">Uncharacterized protein</fullName>
    </submittedName>
</protein>
<keyword evidence="1" id="KW-0472">Membrane</keyword>
<evidence type="ECO:0000256" key="1">
    <source>
        <dbReference type="SAM" id="Phobius"/>
    </source>
</evidence>
<organism evidence="2 3">
    <name type="scientific">Colletotrichum zoysiae</name>
    <dbReference type="NCBI Taxonomy" id="1216348"/>
    <lineage>
        <taxon>Eukaryota</taxon>
        <taxon>Fungi</taxon>
        <taxon>Dikarya</taxon>
        <taxon>Ascomycota</taxon>
        <taxon>Pezizomycotina</taxon>
        <taxon>Sordariomycetes</taxon>
        <taxon>Hypocreomycetidae</taxon>
        <taxon>Glomerellales</taxon>
        <taxon>Glomerellaceae</taxon>
        <taxon>Colletotrichum</taxon>
        <taxon>Colletotrichum graminicola species complex</taxon>
    </lineage>
</organism>
<evidence type="ECO:0000313" key="2">
    <source>
        <dbReference type="EMBL" id="KAK2024873.1"/>
    </source>
</evidence>
<dbReference type="EMBL" id="MU842952">
    <property type="protein sequence ID" value="KAK2024873.1"/>
    <property type="molecule type" value="Genomic_DNA"/>
</dbReference>
<accession>A0AAD9HA22</accession>